<dbReference type="Proteomes" id="UP000829196">
    <property type="component" value="Unassembled WGS sequence"/>
</dbReference>
<evidence type="ECO:0000313" key="1">
    <source>
        <dbReference type="EMBL" id="KAI0518637.1"/>
    </source>
</evidence>
<evidence type="ECO:0000313" key="2">
    <source>
        <dbReference type="Proteomes" id="UP000829196"/>
    </source>
</evidence>
<proteinExistence type="predicted"/>
<gene>
    <name evidence="1" type="ORF">KFK09_006073</name>
</gene>
<name>A0A8T3BSC7_DENNO</name>
<organism evidence="1 2">
    <name type="scientific">Dendrobium nobile</name>
    <name type="common">Orchid</name>
    <dbReference type="NCBI Taxonomy" id="94219"/>
    <lineage>
        <taxon>Eukaryota</taxon>
        <taxon>Viridiplantae</taxon>
        <taxon>Streptophyta</taxon>
        <taxon>Embryophyta</taxon>
        <taxon>Tracheophyta</taxon>
        <taxon>Spermatophyta</taxon>
        <taxon>Magnoliopsida</taxon>
        <taxon>Liliopsida</taxon>
        <taxon>Asparagales</taxon>
        <taxon>Orchidaceae</taxon>
        <taxon>Epidendroideae</taxon>
        <taxon>Malaxideae</taxon>
        <taxon>Dendrobiinae</taxon>
        <taxon>Dendrobium</taxon>
    </lineage>
</organism>
<keyword evidence="2" id="KW-1185">Reference proteome</keyword>
<comment type="caution">
    <text evidence="1">The sequence shown here is derived from an EMBL/GenBank/DDBJ whole genome shotgun (WGS) entry which is preliminary data.</text>
</comment>
<dbReference type="AlphaFoldDB" id="A0A8T3BSC7"/>
<reference evidence="1" key="1">
    <citation type="journal article" date="2022" name="Front. Genet.">
        <title>Chromosome-Scale Assembly of the Dendrobium nobile Genome Provides Insights Into the Molecular Mechanism of the Biosynthesis of the Medicinal Active Ingredient of Dendrobium.</title>
        <authorList>
            <person name="Xu Q."/>
            <person name="Niu S.-C."/>
            <person name="Li K.-L."/>
            <person name="Zheng P.-J."/>
            <person name="Zhang X.-J."/>
            <person name="Jia Y."/>
            <person name="Liu Y."/>
            <person name="Niu Y.-X."/>
            <person name="Yu L.-H."/>
            <person name="Chen D.-F."/>
            <person name="Zhang G.-Q."/>
        </authorList>
    </citation>
    <scope>NUCLEOTIDE SEQUENCE</scope>
    <source>
        <tissue evidence="1">Leaf</tissue>
    </source>
</reference>
<dbReference type="OrthoDB" id="10453015at2759"/>
<protein>
    <submittedName>
        <fullName evidence="1">Uncharacterized protein</fullName>
    </submittedName>
</protein>
<accession>A0A8T3BSC7</accession>
<sequence>MSTGKLIFSFGNGFNLALDRTHLADGSIMKFGMGFENLKMTSDGLTFTTVDHEVLAETTRPVVVANTKIEPSLKLKSVITAVEPIQSEVLKPNDQFFSAPTVFEIGSSSSGAPLTKTQRRKKNRRIRKIHERLSRPWSPVDYGSSDLRRLLWSFRPPSTDNDLSDPGLLSTTVLLTSSRLLWLRTSINRQQSSDPDLLSTTVLLTSVAYYDPSDLHQ</sequence>
<dbReference type="EMBL" id="JAGYWB010000006">
    <property type="protein sequence ID" value="KAI0518637.1"/>
    <property type="molecule type" value="Genomic_DNA"/>
</dbReference>